<reference evidence="5 6" key="1">
    <citation type="submission" date="2019-12" db="EMBL/GenBank/DDBJ databases">
        <title>Complete genome sequence of Algicella marina strain 9Alg 56(T) isolated from the red alga Tichocarpus crinitus.</title>
        <authorList>
            <person name="Kim S.-G."/>
            <person name="Nedashkovskaya O.I."/>
        </authorList>
    </citation>
    <scope>NUCLEOTIDE SEQUENCE [LARGE SCALE GENOMIC DNA]</scope>
    <source>
        <strain evidence="5 6">9Alg 56</strain>
    </source>
</reference>
<evidence type="ECO:0000313" key="6">
    <source>
        <dbReference type="Proteomes" id="UP000464495"/>
    </source>
</evidence>
<protein>
    <submittedName>
        <fullName evidence="5">HK97 family phage prohead protease</fullName>
    </submittedName>
</protein>
<evidence type="ECO:0000256" key="2">
    <source>
        <dbReference type="ARBA" id="ARBA00022670"/>
    </source>
</evidence>
<evidence type="ECO:0000313" key="5">
    <source>
        <dbReference type="EMBL" id="QHQ34551.1"/>
    </source>
</evidence>
<name>A0A6P1SYJ2_9RHOB</name>
<keyword evidence="6" id="KW-1185">Reference proteome</keyword>
<evidence type="ECO:0000256" key="1">
    <source>
        <dbReference type="ARBA" id="ARBA00022612"/>
    </source>
</evidence>
<evidence type="ECO:0000259" key="4">
    <source>
        <dbReference type="Pfam" id="PF04586"/>
    </source>
</evidence>
<dbReference type="InterPro" id="IPR006433">
    <property type="entry name" value="Prohead_protease"/>
</dbReference>
<dbReference type="AlphaFoldDB" id="A0A6P1SYJ2"/>
<dbReference type="KEGG" id="amaq:GO499_04770"/>
<dbReference type="RefSeq" id="WP_161861121.1">
    <property type="nucleotide sequence ID" value="NZ_CP046620.1"/>
</dbReference>
<dbReference type="NCBIfam" id="TIGR01543">
    <property type="entry name" value="proheadase_HK97"/>
    <property type="match status" value="1"/>
</dbReference>
<evidence type="ECO:0000256" key="3">
    <source>
        <dbReference type="ARBA" id="ARBA00022801"/>
    </source>
</evidence>
<feature type="domain" description="Prohead serine protease" evidence="4">
    <location>
        <begin position="25"/>
        <end position="161"/>
    </location>
</feature>
<dbReference type="EMBL" id="CP046620">
    <property type="protein sequence ID" value="QHQ34551.1"/>
    <property type="molecule type" value="Genomic_DNA"/>
</dbReference>
<accession>A0A6P1SYJ2</accession>
<sequence length="184" mass="19729">MLSQLSAPALETKYTTLGTEIALKEGVIEGYASLFGATDQGGDTVMPGAYKASLAATTRPRGAVKMLWQHDPLKPIGVWDDIHEDGRGLYVKGRILKDVQAGREALSLLEAGAIDGLSIGYRTRRADKSETGGRRLLEVDLWEVSVVTFPMLPEARVQATADAEALDLAGELAEVFAEARALMA</sequence>
<dbReference type="SUPFAM" id="SSF50789">
    <property type="entry name" value="Herpes virus serine proteinase, assemblin"/>
    <property type="match status" value="1"/>
</dbReference>
<dbReference type="InterPro" id="IPR054613">
    <property type="entry name" value="Peptidase_S78_dom"/>
</dbReference>
<proteinExistence type="predicted"/>
<dbReference type="GO" id="GO:0008233">
    <property type="term" value="F:peptidase activity"/>
    <property type="evidence" value="ECO:0007669"/>
    <property type="project" value="UniProtKB-KW"/>
</dbReference>
<gene>
    <name evidence="5" type="ORF">GO499_04770</name>
</gene>
<keyword evidence="2 5" id="KW-0645">Protease</keyword>
<keyword evidence="1" id="KW-1188">Viral release from host cell</keyword>
<dbReference type="Proteomes" id="UP000464495">
    <property type="component" value="Chromosome"/>
</dbReference>
<organism evidence="5 6">
    <name type="scientific">Algicella marina</name>
    <dbReference type="NCBI Taxonomy" id="2683284"/>
    <lineage>
        <taxon>Bacteria</taxon>
        <taxon>Pseudomonadati</taxon>
        <taxon>Pseudomonadota</taxon>
        <taxon>Alphaproteobacteria</taxon>
        <taxon>Rhodobacterales</taxon>
        <taxon>Paracoccaceae</taxon>
        <taxon>Algicella</taxon>
    </lineage>
</organism>
<dbReference type="GO" id="GO:0006508">
    <property type="term" value="P:proteolysis"/>
    <property type="evidence" value="ECO:0007669"/>
    <property type="project" value="UniProtKB-KW"/>
</dbReference>
<keyword evidence="3" id="KW-0378">Hydrolase</keyword>
<dbReference type="Pfam" id="PF04586">
    <property type="entry name" value="Peptidase_S78"/>
    <property type="match status" value="1"/>
</dbReference>